<dbReference type="GO" id="GO:0001517">
    <property type="term" value="F:N-acetylglucosamine 6-O-sulfotransferase activity"/>
    <property type="evidence" value="ECO:0007669"/>
    <property type="project" value="TreeGrafter"/>
</dbReference>
<reference evidence="1" key="1">
    <citation type="journal article" date="2023" name="Comput. Struct. Biotechnol. J.">
        <title>Discovery of a novel marine Bacteroidetes with a rich repertoire of carbohydrate-active enzymes.</title>
        <authorList>
            <person name="Chen B."/>
            <person name="Liu G."/>
            <person name="Chen Q."/>
            <person name="Wang H."/>
            <person name="Liu L."/>
            <person name="Tang K."/>
        </authorList>
    </citation>
    <scope>NUCLEOTIDE SEQUENCE</scope>
    <source>
        <strain evidence="1">TK19036</strain>
    </source>
</reference>
<dbReference type="GO" id="GO:0006044">
    <property type="term" value="P:N-acetylglucosamine metabolic process"/>
    <property type="evidence" value="ECO:0007669"/>
    <property type="project" value="TreeGrafter"/>
</dbReference>
<dbReference type="GO" id="GO:0006790">
    <property type="term" value="P:sulfur compound metabolic process"/>
    <property type="evidence" value="ECO:0007669"/>
    <property type="project" value="TreeGrafter"/>
</dbReference>
<gene>
    <name evidence="1" type="ORF">K4G66_15385</name>
</gene>
<name>A0AA49JK29_9BACT</name>
<dbReference type="PANTHER" id="PTHR10704:SF44">
    <property type="entry name" value="LD35051P-RELATED"/>
    <property type="match status" value="1"/>
</dbReference>
<dbReference type="EMBL" id="CP120682">
    <property type="protein sequence ID" value="WKN40076.1"/>
    <property type="molecule type" value="Genomic_DNA"/>
</dbReference>
<dbReference type="AlphaFoldDB" id="A0AA49JK29"/>
<evidence type="ECO:0000313" key="1">
    <source>
        <dbReference type="EMBL" id="WKN40076.1"/>
    </source>
</evidence>
<proteinExistence type="predicted"/>
<dbReference type="SUPFAM" id="SSF52540">
    <property type="entry name" value="P-loop containing nucleoside triphosphate hydrolases"/>
    <property type="match status" value="1"/>
</dbReference>
<organism evidence="1">
    <name type="scientific">Roseihalotalea indica</name>
    <dbReference type="NCBI Taxonomy" id="2867963"/>
    <lineage>
        <taxon>Bacteria</taxon>
        <taxon>Pseudomonadati</taxon>
        <taxon>Bacteroidota</taxon>
        <taxon>Cytophagia</taxon>
        <taxon>Cytophagales</taxon>
        <taxon>Catalimonadaceae</taxon>
        <taxon>Roseihalotalea</taxon>
    </lineage>
</organism>
<dbReference type="InterPro" id="IPR051135">
    <property type="entry name" value="Gal/GlcNAc/GalNAc_ST"/>
</dbReference>
<dbReference type="Gene3D" id="3.40.50.300">
    <property type="entry name" value="P-loop containing nucleotide triphosphate hydrolases"/>
    <property type="match status" value="1"/>
</dbReference>
<protein>
    <submittedName>
        <fullName evidence="1">Sulfotransferase</fullName>
    </submittedName>
</protein>
<reference evidence="1" key="2">
    <citation type="journal article" date="2024" name="Antonie Van Leeuwenhoek">
        <title>Roseihalotalea indica gen. nov., sp. nov., a halophilic Bacteroidetes from mesopelagic Southwest Indian Ocean with higher carbohydrate metabolic potential.</title>
        <authorList>
            <person name="Chen B."/>
            <person name="Zhang M."/>
            <person name="Lin D."/>
            <person name="Ye J."/>
            <person name="Tang K."/>
        </authorList>
    </citation>
    <scope>NUCLEOTIDE SEQUENCE</scope>
    <source>
        <strain evidence="1">TK19036</strain>
    </source>
</reference>
<dbReference type="Pfam" id="PF13469">
    <property type="entry name" value="Sulfotransfer_3"/>
    <property type="match status" value="1"/>
</dbReference>
<accession>A0AA49JK29</accession>
<dbReference type="InterPro" id="IPR027417">
    <property type="entry name" value="P-loop_NTPase"/>
</dbReference>
<sequence>MKKTNVLYIGGSGRSGSTVLTKILNFWDGFIGLNEICYLWRYGLERNYPISNGELFNESTFWKEVLSRTYSGKAITQKEADFFSQPDQAGLKNILKNLSQQQHAAPETEDYALKLEKLYISIAEVSGADYIVDSSKTPDYAHFLSNIENLNIFFVHLVRDPRGVAYSWSKKFKRSDVQEDANVSMTSFNLVESTLRWIKWNVGCELIQRKKNVKYLRVRYEDFTTNPERVLKQITDFLGLKEEKPRYHLTEEGFHDYHNAPDISIWGNPQVRQSQGAIKVKEDKEWVEKFSFKKKLIVTLLTFPFLIRYRYPFF</sequence>
<dbReference type="PANTHER" id="PTHR10704">
    <property type="entry name" value="CARBOHYDRATE SULFOTRANSFERASE"/>
    <property type="match status" value="1"/>
</dbReference>